<feature type="region of interest" description="Disordered" evidence="1">
    <location>
        <begin position="36"/>
        <end position="105"/>
    </location>
</feature>
<proteinExistence type="predicted"/>
<sequence>MPKKDYGEFTRISERIGAQPLERSIKHEEVENAALSTGLLESSPASPKPEAPVTSISLITSAGHGANQPPHDSVASTRDQHAYDRQQNSNDNADGGARVNPPNTTTVLQALLARMDQQEQVVRRKSPSRHPVVKKKARVEETYRPSRS</sequence>
<protein>
    <submittedName>
        <fullName evidence="2">Uncharacterized protein</fullName>
    </submittedName>
</protein>
<gene>
    <name evidence="2" type="ORF">E4U60_004605</name>
</gene>
<dbReference type="AlphaFoldDB" id="A0A9P7M8H3"/>
<dbReference type="EMBL" id="SRPO01000384">
    <property type="protein sequence ID" value="KAG5933239.1"/>
    <property type="molecule type" value="Genomic_DNA"/>
</dbReference>
<evidence type="ECO:0000313" key="2">
    <source>
        <dbReference type="EMBL" id="KAG5933239.1"/>
    </source>
</evidence>
<feature type="compositionally biased region" description="Basic residues" evidence="1">
    <location>
        <begin position="123"/>
        <end position="137"/>
    </location>
</feature>
<feature type="region of interest" description="Disordered" evidence="1">
    <location>
        <begin position="117"/>
        <end position="148"/>
    </location>
</feature>
<evidence type="ECO:0000313" key="3">
    <source>
        <dbReference type="Proteomes" id="UP000706124"/>
    </source>
</evidence>
<evidence type="ECO:0000256" key="1">
    <source>
        <dbReference type="SAM" id="MobiDB-lite"/>
    </source>
</evidence>
<dbReference type="OrthoDB" id="10306029at2759"/>
<organism evidence="2 3">
    <name type="scientific">Claviceps pazoutovae</name>
    <dbReference type="NCBI Taxonomy" id="1649127"/>
    <lineage>
        <taxon>Eukaryota</taxon>
        <taxon>Fungi</taxon>
        <taxon>Dikarya</taxon>
        <taxon>Ascomycota</taxon>
        <taxon>Pezizomycotina</taxon>
        <taxon>Sordariomycetes</taxon>
        <taxon>Hypocreomycetidae</taxon>
        <taxon>Hypocreales</taxon>
        <taxon>Clavicipitaceae</taxon>
        <taxon>Claviceps</taxon>
    </lineage>
</organism>
<dbReference type="Proteomes" id="UP000706124">
    <property type="component" value="Unassembled WGS sequence"/>
</dbReference>
<keyword evidence="3" id="KW-1185">Reference proteome</keyword>
<name>A0A9P7M8H3_9HYPO</name>
<accession>A0A9P7M8H3</accession>
<feature type="compositionally biased region" description="Basic and acidic residues" evidence="1">
    <location>
        <begin position="138"/>
        <end position="148"/>
    </location>
</feature>
<comment type="caution">
    <text evidence="2">The sequence shown here is derived from an EMBL/GenBank/DDBJ whole genome shotgun (WGS) entry which is preliminary data.</text>
</comment>
<reference evidence="2 3" key="1">
    <citation type="journal article" date="2020" name="bioRxiv">
        <title>Whole genome comparisons of ergot fungi reveals the divergence and evolution of species within the genus Claviceps are the result of varying mechanisms driving genome evolution and host range expansion.</title>
        <authorList>
            <person name="Wyka S.A."/>
            <person name="Mondo S.J."/>
            <person name="Liu M."/>
            <person name="Dettman J."/>
            <person name="Nalam V."/>
            <person name="Broders K.D."/>
        </authorList>
    </citation>
    <scope>NUCLEOTIDE SEQUENCE [LARGE SCALE GENOMIC DNA]</scope>
    <source>
        <strain evidence="2 3">CCC 1485</strain>
    </source>
</reference>